<sequence length="221" mass="25154">MSLDLPCSDPHATARRCKRGMRRASEKPFANPDRQPLMSTWGWITGSESGRRIMGFCKVTKSPLLPPPHIDNLMDDLLPIQRVIRFARFARYALPRHADHAPTPITNHRQDIRRAHYGRTQKNIDIRIFPVEGTVHTNTWCRAVKITPSENFPYSGPSVWFRWIQTAFGHFGPVYAVAGSSLKRRFPSIPRFVRDCRGTRSCPVTTRPLSVLSVLSVPAIE</sequence>
<proteinExistence type="predicted"/>
<dbReference type="AlphaFoldDB" id="A0A9P7YLE9"/>
<evidence type="ECO:0000313" key="1">
    <source>
        <dbReference type="EMBL" id="KAG9235646.1"/>
    </source>
</evidence>
<comment type="caution">
    <text evidence="1">The sequence shown here is derived from an EMBL/GenBank/DDBJ whole genome shotgun (WGS) entry which is preliminary data.</text>
</comment>
<gene>
    <name evidence="1" type="ORF">BJ875DRAFT_265024</name>
</gene>
<evidence type="ECO:0000313" key="2">
    <source>
        <dbReference type="Proteomes" id="UP000824998"/>
    </source>
</evidence>
<keyword evidence="2" id="KW-1185">Reference proteome</keyword>
<reference evidence="1" key="1">
    <citation type="journal article" date="2021" name="IMA Fungus">
        <title>Genomic characterization of three marine fungi, including Emericellopsis atlantica sp. nov. with signatures of a generalist lifestyle and marine biomass degradation.</title>
        <authorList>
            <person name="Hagestad O.C."/>
            <person name="Hou L."/>
            <person name="Andersen J.H."/>
            <person name="Hansen E.H."/>
            <person name="Altermark B."/>
            <person name="Li C."/>
            <person name="Kuhnert E."/>
            <person name="Cox R.J."/>
            <person name="Crous P.W."/>
            <person name="Spatafora J.W."/>
            <person name="Lail K."/>
            <person name="Amirebrahimi M."/>
            <person name="Lipzen A."/>
            <person name="Pangilinan J."/>
            <person name="Andreopoulos W."/>
            <person name="Hayes R.D."/>
            <person name="Ng V."/>
            <person name="Grigoriev I.V."/>
            <person name="Jackson S.A."/>
            <person name="Sutton T.D.S."/>
            <person name="Dobson A.D.W."/>
            <person name="Rama T."/>
        </authorList>
    </citation>
    <scope>NUCLEOTIDE SEQUENCE</scope>
    <source>
        <strain evidence="1">TRa018bII</strain>
    </source>
</reference>
<dbReference type="Proteomes" id="UP000824998">
    <property type="component" value="Unassembled WGS sequence"/>
</dbReference>
<dbReference type="EMBL" id="MU251426">
    <property type="protein sequence ID" value="KAG9235646.1"/>
    <property type="molecule type" value="Genomic_DNA"/>
</dbReference>
<name>A0A9P7YLE9_9HELO</name>
<organism evidence="1 2">
    <name type="scientific">Amylocarpus encephaloides</name>
    <dbReference type="NCBI Taxonomy" id="45428"/>
    <lineage>
        <taxon>Eukaryota</taxon>
        <taxon>Fungi</taxon>
        <taxon>Dikarya</taxon>
        <taxon>Ascomycota</taxon>
        <taxon>Pezizomycotina</taxon>
        <taxon>Leotiomycetes</taxon>
        <taxon>Helotiales</taxon>
        <taxon>Helotiales incertae sedis</taxon>
        <taxon>Amylocarpus</taxon>
    </lineage>
</organism>
<protein>
    <submittedName>
        <fullName evidence="1">Uncharacterized protein</fullName>
    </submittedName>
</protein>
<accession>A0A9P7YLE9</accession>